<dbReference type="Proteomes" id="UP000027980">
    <property type="component" value="Chromosome"/>
</dbReference>
<dbReference type="InterPro" id="IPR006379">
    <property type="entry name" value="HAD-SF_hydro_IIB"/>
</dbReference>
<dbReference type="GO" id="GO:0016791">
    <property type="term" value="F:phosphatase activity"/>
    <property type="evidence" value="ECO:0007669"/>
    <property type="project" value="UniProtKB-ARBA"/>
</dbReference>
<dbReference type="CDD" id="cd07516">
    <property type="entry name" value="HAD_Pase"/>
    <property type="match status" value="1"/>
</dbReference>
<organism evidence="1 2">
    <name type="scientific">Terribacillus saccharophilus</name>
    <dbReference type="NCBI Taxonomy" id="361277"/>
    <lineage>
        <taxon>Bacteria</taxon>
        <taxon>Bacillati</taxon>
        <taxon>Bacillota</taxon>
        <taxon>Bacilli</taxon>
        <taxon>Bacillales</taxon>
        <taxon>Bacillaceae</taxon>
        <taxon>Terribacillus</taxon>
    </lineage>
</organism>
<dbReference type="SUPFAM" id="SSF56784">
    <property type="entry name" value="HAD-like"/>
    <property type="match status" value="1"/>
</dbReference>
<dbReference type="HOGENOM" id="CLU_044146_1_3_9"/>
<accession>A0A075LGI7</accession>
<proteinExistence type="predicted"/>
<reference evidence="1 2" key="1">
    <citation type="submission" date="2014-07" db="EMBL/GenBank/DDBJ databases">
        <title>Complete genome sequence of a moderately halophilic bacterium Terribacillus aidingensis MP602, isolated from Cryptomeria fortunei in Tianmu mountain in China.</title>
        <authorList>
            <person name="Wang Y."/>
            <person name="Lu P."/>
            <person name="Zhang L."/>
        </authorList>
    </citation>
    <scope>NUCLEOTIDE SEQUENCE [LARGE SCALE GENOMIC DNA]</scope>
    <source>
        <strain evidence="1 2">MP602</strain>
    </source>
</reference>
<dbReference type="GO" id="GO:0000287">
    <property type="term" value="F:magnesium ion binding"/>
    <property type="evidence" value="ECO:0007669"/>
    <property type="project" value="TreeGrafter"/>
</dbReference>
<dbReference type="Gene3D" id="3.40.50.1000">
    <property type="entry name" value="HAD superfamily/HAD-like"/>
    <property type="match status" value="1"/>
</dbReference>
<dbReference type="SFLD" id="SFLDG01140">
    <property type="entry name" value="C2.B:_Phosphomannomutase_and_P"/>
    <property type="match status" value="1"/>
</dbReference>
<dbReference type="InterPro" id="IPR036412">
    <property type="entry name" value="HAD-like_sf"/>
</dbReference>
<name>A0A075LGI7_9BACI</name>
<dbReference type="NCBIfam" id="TIGR00099">
    <property type="entry name" value="Cof-subfamily"/>
    <property type="match status" value="1"/>
</dbReference>
<gene>
    <name evidence="1" type="ORF">GZ22_01095</name>
</gene>
<dbReference type="Pfam" id="PF08282">
    <property type="entry name" value="Hydrolase_3"/>
    <property type="match status" value="1"/>
</dbReference>
<dbReference type="OrthoDB" id="9806027at2"/>
<dbReference type="KEGG" id="tap:GZ22_01095"/>
<dbReference type="InterPro" id="IPR023214">
    <property type="entry name" value="HAD_sf"/>
</dbReference>
<evidence type="ECO:0000313" key="2">
    <source>
        <dbReference type="Proteomes" id="UP000027980"/>
    </source>
</evidence>
<dbReference type="InterPro" id="IPR000150">
    <property type="entry name" value="Cof"/>
</dbReference>
<dbReference type="AlphaFoldDB" id="A0A075LGI7"/>
<protein>
    <recommendedName>
        <fullName evidence="3">Hydrolase</fullName>
    </recommendedName>
</protein>
<evidence type="ECO:0000313" key="1">
    <source>
        <dbReference type="EMBL" id="AIF65391.1"/>
    </source>
</evidence>
<evidence type="ECO:0008006" key="3">
    <source>
        <dbReference type="Google" id="ProtNLM"/>
    </source>
</evidence>
<dbReference type="GO" id="GO:0005829">
    <property type="term" value="C:cytosol"/>
    <property type="evidence" value="ECO:0007669"/>
    <property type="project" value="TreeGrafter"/>
</dbReference>
<dbReference type="EMBL" id="CP008876">
    <property type="protein sequence ID" value="AIF65391.1"/>
    <property type="molecule type" value="Genomic_DNA"/>
</dbReference>
<dbReference type="SFLD" id="SFLDG01144">
    <property type="entry name" value="C2.B.4:_PGP_Like"/>
    <property type="match status" value="1"/>
</dbReference>
<dbReference type="NCBIfam" id="TIGR01484">
    <property type="entry name" value="HAD-SF-IIB"/>
    <property type="match status" value="1"/>
</dbReference>
<dbReference type="SFLD" id="SFLDS00003">
    <property type="entry name" value="Haloacid_Dehalogenase"/>
    <property type="match status" value="1"/>
</dbReference>
<sequence>MLLGGFCLAKKMIAIDLDGTLLNTESQIPEENKAAIKRAIDADMLVSISTGRATFDVKSLVGDDLDIPIIASNGGTIHDVGYKLLNTITFEKELAREIATFLIEQDIYFEVYTETELLSPYNGEEKLQAELDKVISANPDESLEKLWIGAMSQFKQSGIRFVPNIDHIFTDENTIFKILVFSFDLQNLAKVYKAIRQNTKIAVTSSGEHILEILPEKSGKGYAVTMLAEKYGIQKEDIYAVGDSPNDISMFEVAGNGVAMKNAMTELMEIATHVTKTNDELGVAYFIDKLIAGEQEELRRVEEGV</sequence>
<dbReference type="PROSITE" id="PS01229">
    <property type="entry name" value="COF_2"/>
    <property type="match status" value="1"/>
</dbReference>
<dbReference type="Gene3D" id="3.30.1240.10">
    <property type="match status" value="1"/>
</dbReference>
<dbReference type="PANTHER" id="PTHR10000">
    <property type="entry name" value="PHOSPHOSERINE PHOSPHATASE"/>
    <property type="match status" value="1"/>
</dbReference>
<dbReference type="PANTHER" id="PTHR10000:SF55">
    <property type="entry name" value="5-AMINO-6-(5-PHOSPHO-D-RIBITYLAMINO)URACIL PHOSPHATASE YCSE"/>
    <property type="match status" value="1"/>
</dbReference>